<dbReference type="Pfam" id="PF02780">
    <property type="entry name" value="Transketolase_C"/>
    <property type="match status" value="1"/>
</dbReference>
<dbReference type="InterPro" id="IPR001017">
    <property type="entry name" value="DH_E1"/>
</dbReference>
<organism evidence="5">
    <name type="scientific">marine metagenome</name>
    <dbReference type="NCBI Taxonomy" id="408172"/>
    <lineage>
        <taxon>unclassified sequences</taxon>
        <taxon>metagenomes</taxon>
        <taxon>ecological metagenomes</taxon>
    </lineage>
</organism>
<sequence>VHADEQIDVQETETEADTDLELRAPAADGAKGADQTIKIKDLTDAELRSAYRIAVRSRVMEEYFVRLVNRGEVKFSIWGPGEEIHGAATALALSKVVKLGEFGMILHYRSACLATMWAELHGHKDMTLDLTRQQFSRSTDPMTGGRMMVNHIVMLDLGLLPVQSPTGMQLGKAAGYAKGFQLKGIDNGVSLAVIGDGTTATSDLHEAMNAASVWELPLMILVTNNNFAISTQPHEGHGIKSLKTYAEAFECEYRECDGRDFGDVYRTTLDAATYVRDQQKPLLMLADDLPRLNAHSSAADPSFDLTQDDPLLSFGQSLVDNGVLGEDDIVRRIEGEGRDYFAHHEPGTIMAEQIDEMKVILEQVRGEPDPGPESIWEHIYLPFPDVEEKSAEGQTSISYAGAVRAATSNIIENYGGVLWGQDVARLGGVMTATAGLGARHPGRVIDTPLNEPLIVGTAVGAGLHDGIVAMPEVQFADYSLNTFHWMVYLGNMYWGSNGNAKSSVIVRMPVDPFGGGSVYHSMSVDGYFSPIPGLVLLMPSTSYDVYGLLMTAADYGGSVICLEPKFAYRQLLGPAFPGEPTNPEEIKVLKKSIMRGEIPNIDPSVRVPFSKAATRRSGDDVTIVAWGRAVWTSMTAAANLSKEGIEAEVIDLRTLVPPDLDTVYASVARTKCLVIAAEDRSFAGFARTIQGHVVEKFQGIPTRAVGQKNVPGISSQLSVEEATILNEHTVETAVVEVWQRVAR</sequence>
<protein>
    <recommendedName>
        <fullName evidence="2">3-methyl-2-oxobutanoate dehydrogenase (2-methylpropanoyl-transferring)</fullName>
        <ecNumber evidence="2">1.2.4.4</ecNumber>
    </recommendedName>
</protein>
<dbReference type="SUPFAM" id="SSF52922">
    <property type="entry name" value="TK C-terminal domain-like"/>
    <property type="match status" value="1"/>
</dbReference>
<dbReference type="EMBL" id="UINC01000982">
    <property type="protein sequence ID" value="SUZ66337.1"/>
    <property type="molecule type" value="Genomic_DNA"/>
</dbReference>
<keyword evidence="3" id="KW-0560">Oxidoreductase</keyword>
<dbReference type="InterPro" id="IPR029061">
    <property type="entry name" value="THDP-binding"/>
</dbReference>
<dbReference type="InterPro" id="IPR005475">
    <property type="entry name" value="Transketolase-like_Pyr-bd"/>
</dbReference>
<dbReference type="AlphaFoldDB" id="A0A381PJK3"/>
<evidence type="ECO:0000256" key="2">
    <source>
        <dbReference type="ARBA" id="ARBA00012277"/>
    </source>
</evidence>
<evidence type="ECO:0000313" key="5">
    <source>
        <dbReference type="EMBL" id="SUZ66337.1"/>
    </source>
</evidence>
<dbReference type="EC" id="1.2.4.4" evidence="2"/>
<accession>A0A381PJK3</accession>
<dbReference type="Gene3D" id="3.40.50.920">
    <property type="match status" value="1"/>
</dbReference>
<reference evidence="5" key="1">
    <citation type="submission" date="2018-05" db="EMBL/GenBank/DDBJ databases">
        <authorList>
            <person name="Lanie J.A."/>
            <person name="Ng W.-L."/>
            <person name="Kazmierczak K.M."/>
            <person name="Andrzejewski T.M."/>
            <person name="Davidsen T.M."/>
            <person name="Wayne K.J."/>
            <person name="Tettelin H."/>
            <person name="Glass J.I."/>
            <person name="Rusch D."/>
            <person name="Podicherti R."/>
            <person name="Tsui H.-C.T."/>
            <person name="Winkler M.E."/>
        </authorList>
    </citation>
    <scope>NUCLEOTIDE SEQUENCE</scope>
</reference>
<gene>
    <name evidence="5" type="ORF">METZ01_LOCUS19191</name>
</gene>
<dbReference type="SUPFAM" id="SSF52518">
    <property type="entry name" value="Thiamin diphosphate-binding fold (THDP-binding)"/>
    <property type="match status" value="2"/>
</dbReference>
<evidence type="ECO:0000259" key="4">
    <source>
        <dbReference type="SMART" id="SM00861"/>
    </source>
</evidence>
<feature type="domain" description="Transketolase-like pyrimidine-binding" evidence="4">
    <location>
        <begin position="397"/>
        <end position="570"/>
    </location>
</feature>
<feature type="non-terminal residue" evidence="5">
    <location>
        <position position="1"/>
    </location>
</feature>
<dbReference type="InterPro" id="IPR009014">
    <property type="entry name" value="Transketo_C/PFOR_II"/>
</dbReference>
<dbReference type="GO" id="GO:0009083">
    <property type="term" value="P:branched-chain amino acid catabolic process"/>
    <property type="evidence" value="ECO:0007669"/>
    <property type="project" value="TreeGrafter"/>
</dbReference>
<dbReference type="Gene3D" id="3.40.50.970">
    <property type="match status" value="2"/>
</dbReference>
<evidence type="ECO:0000256" key="3">
    <source>
        <dbReference type="ARBA" id="ARBA00023002"/>
    </source>
</evidence>
<dbReference type="GO" id="GO:0003863">
    <property type="term" value="F:branched-chain 2-oxo acid dehydrogenase activity"/>
    <property type="evidence" value="ECO:0007669"/>
    <property type="project" value="UniProtKB-EC"/>
</dbReference>
<comment type="cofactor">
    <cofactor evidence="1">
        <name>thiamine diphosphate</name>
        <dbReference type="ChEBI" id="CHEBI:58937"/>
    </cofactor>
</comment>
<dbReference type="PANTHER" id="PTHR42980">
    <property type="entry name" value="2-OXOISOVALERATE DEHYDROGENASE SUBUNIT BETA-RELATED"/>
    <property type="match status" value="1"/>
</dbReference>
<dbReference type="InterPro" id="IPR033248">
    <property type="entry name" value="Transketolase_C"/>
</dbReference>
<dbReference type="PANTHER" id="PTHR42980:SF1">
    <property type="entry name" value="2-OXOISOVALERATE DEHYDROGENASE SUBUNIT BETA, MITOCHONDRIAL"/>
    <property type="match status" value="1"/>
</dbReference>
<dbReference type="GO" id="GO:0007584">
    <property type="term" value="P:response to nutrient"/>
    <property type="evidence" value="ECO:0007669"/>
    <property type="project" value="TreeGrafter"/>
</dbReference>
<dbReference type="SMART" id="SM00861">
    <property type="entry name" value="Transket_pyr"/>
    <property type="match status" value="1"/>
</dbReference>
<proteinExistence type="predicted"/>
<dbReference type="Pfam" id="PF02779">
    <property type="entry name" value="Transket_pyr"/>
    <property type="match status" value="1"/>
</dbReference>
<name>A0A381PJK3_9ZZZZ</name>
<dbReference type="Pfam" id="PF00676">
    <property type="entry name" value="E1_dh"/>
    <property type="match status" value="1"/>
</dbReference>
<evidence type="ECO:0000256" key="1">
    <source>
        <dbReference type="ARBA" id="ARBA00001964"/>
    </source>
</evidence>